<dbReference type="InterPro" id="IPR007485">
    <property type="entry name" value="LPS_assembly_LptE"/>
</dbReference>
<organism evidence="1 2">
    <name type="scientific">Flavisolibacter ginsenosidimutans</name>
    <dbReference type="NCBI Taxonomy" id="661481"/>
    <lineage>
        <taxon>Bacteria</taxon>
        <taxon>Pseudomonadati</taxon>
        <taxon>Bacteroidota</taxon>
        <taxon>Chitinophagia</taxon>
        <taxon>Chitinophagales</taxon>
        <taxon>Chitinophagaceae</taxon>
        <taxon>Flavisolibacter</taxon>
    </lineage>
</organism>
<keyword evidence="2" id="KW-1185">Reference proteome</keyword>
<dbReference type="GO" id="GO:0043165">
    <property type="term" value="P:Gram-negative-bacterium-type cell outer membrane assembly"/>
    <property type="evidence" value="ECO:0007669"/>
    <property type="project" value="InterPro"/>
</dbReference>
<reference evidence="1 2" key="1">
    <citation type="journal article" date="2015" name="Int. J. Syst. Evol. Microbiol.">
        <title>Flavisolibacter ginsenosidimutans sp. nov., with ginsenoside-converting activity isolated from soil used for cultivating ginseng.</title>
        <authorList>
            <person name="Zhao Y."/>
            <person name="Liu Q."/>
            <person name="Kang M.S."/>
            <person name="Jin F."/>
            <person name="Yu H."/>
            <person name="Im W.T."/>
        </authorList>
    </citation>
    <scope>NUCLEOTIDE SEQUENCE [LARGE SCALE GENOMIC DNA]</scope>
    <source>
        <strain evidence="1 2">Gsoil 636</strain>
    </source>
</reference>
<dbReference type="Pfam" id="PF04390">
    <property type="entry name" value="LptE"/>
    <property type="match status" value="1"/>
</dbReference>
<accession>A0A5B8UF27</accession>
<dbReference type="AlphaFoldDB" id="A0A5B8UF27"/>
<evidence type="ECO:0000313" key="2">
    <source>
        <dbReference type="Proteomes" id="UP000321204"/>
    </source>
</evidence>
<dbReference type="OrthoDB" id="9790776at2"/>
<dbReference type="EMBL" id="CP042433">
    <property type="protein sequence ID" value="QEC54906.1"/>
    <property type="molecule type" value="Genomic_DNA"/>
</dbReference>
<name>A0A5B8UF27_9BACT</name>
<evidence type="ECO:0008006" key="3">
    <source>
        <dbReference type="Google" id="ProtNLM"/>
    </source>
</evidence>
<dbReference type="Gene3D" id="3.30.160.150">
    <property type="entry name" value="Lipoprotein like domain"/>
    <property type="match status" value="1"/>
</dbReference>
<dbReference type="GO" id="GO:0019867">
    <property type="term" value="C:outer membrane"/>
    <property type="evidence" value="ECO:0007669"/>
    <property type="project" value="InterPro"/>
</dbReference>
<dbReference type="KEGG" id="fgg:FSB75_02980"/>
<sequence>MKSLKNKQKAITAGVLLFAFLLLSFALLSCKVSYGFNEKTSSIPDSVKTVRINLIENRAPYQNPQLSPLLTEQLKRKVTNQTKLTMVNANNTNPDWEISGEIRDYSVSTTGVTSTNGQSQSSINRLTVTVHISINKRSKTDEYDVSRSFDFSARQSLQQAEASLLDEMVRNLTDEIFNRLFSDW</sequence>
<proteinExistence type="predicted"/>
<protein>
    <recommendedName>
        <fullName evidence="3">LptE family protein</fullName>
    </recommendedName>
</protein>
<dbReference type="PROSITE" id="PS51257">
    <property type="entry name" value="PROKAR_LIPOPROTEIN"/>
    <property type="match status" value="1"/>
</dbReference>
<dbReference type="RefSeq" id="WP_146782533.1">
    <property type="nucleotide sequence ID" value="NZ_BAABIO010000006.1"/>
</dbReference>
<dbReference type="Proteomes" id="UP000321204">
    <property type="component" value="Chromosome"/>
</dbReference>
<gene>
    <name evidence="1" type="ORF">FSB75_02980</name>
</gene>
<evidence type="ECO:0000313" key="1">
    <source>
        <dbReference type="EMBL" id="QEC54906.1"/>
    </source>
</evidence>